<dbReference type="GO" id="GO:1904158">
    <property type="term" value="P:axonemal central apparatus assembly"/>
    <property type="evidence" value="ECO:0007669"/>
    <property type="project" value="TreeGrafter"/>
</dbReference>
<dbReference type="OrthoDB" id="442692at2759"/>
<evidence type="ECO:0000313" key="2">
    <source>
        <dbReference type="EnsemblMetazoa" id="XP_026298640"/>
    </source>
</evidence>
<dbReference type="AlphaFoldDB" id="A0A7M7MNU0"/>
<reference evidence="2" key="1">
    <citation type="submission" date="2021-01" db="UniProtKB">
        <authorList>
            <consortium name="EnsemblMetazoa"/>
        </authorList>
    </citation>
    <scope>IDENTIFICATION</scope>
    <source>
        <strain evidence="2">DH4</strain>
    </source>
</reference>
<name>A0A7M7MNU0_APIME</name>
<evidence type="ECO:0000256" key="1">
    <source>
        <dbReference type="SAM" id="MobiDB-lite"/>
    </source>
</evidence>
<dbReference type="PANTHER" id="PTHR23053:SF0">
    <property type="entry name" value="HYDROCEPHALUS-INDUCING PROTEIN HOMOLOG"/>
    <property type="match status" value="1"/>
</dbReference>
<dbReference type="PANTHER" id="PTHR23053">
    <property type="entry name" value="DLEC1 DELETED IN LUNG AND ESOPHAGEAL CANCER 1"/>
    <property type="match status" value="1"/>
</dbReference>
<organism evidence="2">
    <name type="scientific">Apis mellifera</name>
    <name type="common">Honeybee</name>
    <dbReference type="NCBI Taxonomy" id="7460"/>
    <lineage>
        <taxon>Eukaryota</taxon>
        <taxon>Metazoa</taxon>
        <taxon>Ecdysozoa</taxon>
        <taxon>Arthropoda</taxon>
        <taxon>Hexapoda</taxon>
        <taxon>Insecta</taxon>
        <taxon>Pterygota</taxon>
        <taxon>Neoptera</taxon>
        <taxon>Endopterygota</taxon>
        <taxon>Hymenoptera</taxon>
        <taxon>Apocrita</taxon>
        <taxon>Aculeata</taxon>
        <taxon>Apoidea</taxon>
        <taxon>Anthophila</taxon>
        <taxon>Apidae</taxon>
        <taxon>Apis</taxon>
    </lineage>
</organism>
<dbReference type="GO" id="GO:0003341">
    <property type="term" value="P:cilium movement"/>
    <property type="evidence" value="ECO:0007669"/>
    <property type="project" value="TreeGrafter"/>
</dbReference>
<dbReference type="GeneID" id="726796"/>
<evidence type="ECO:0000313" key="3">
    <source>
        <dbReference type="Proteomes" id="UP000005203"/>
    </source>
</evidence>
<dbReference type="Gene3D" id="2.60.40.10">
    <property type="entry name" value="Immunoglobulins"/>
    <property type="match status" value="2"/>
</dbReference>
<proteinExistence type="predicted"/>
<protein>
    <submittedName>
        <fullName evidence="4">Hydrocephalus-inducing protein homolog</fullName>
    </submittedName>
</protein>
<gene>
    <name evidence="4" type="primary">LOC726796</name>
</gene>
<dbReference type="EnsemblMetazoa" id="XM_026442855">
    <property type="protein sequence ID" value="XP_026298640"/>
    <property type="gene ID" value="LOC726796"/>
</dbReference>
<feature type="region of interest" description="Disordered" evidence="1">
    <location>
        <begin position="437"/>
        <end position="481"/>
    </location>
</feature>
<dbReference type="KEGG" id="ame:726796"/>
<dbReference type="RefSeq" id="XP_026298640.1">
    <property type="nucleotide sequence ID" value="XM_026442855.1"/>
</dbReference>
<dbReference type="InterPro" id="IPR013783">
    <property type="entry name" value="Ig-like_fold"/>
</dbReference>
<keyword evidence="3" id="KW-1185">Reference proteome</keyword>
<evidence type="ECO:0000313" key="4">
    <source>
        <dbReference type="RefSeq" id="XP_026298640.1"/>
    </source>
</evidence>
<dbReference type="Proteomes" id="UP000005203">
    <property type="component" value="Linkage group LG9"/>
</dbReference>
<dbReference type="InterPro" id="IPR033305">
    <property type="entry name" value="Hydin-like"/>
</dbReference>
<sequence length="936" mass="107758">MFVMGGTFPLSYVRITCTGQGAVVSTDPSILDFGRVKVLEEKKMNFELINDSPIPTQFARESQDNSSWIMEPEFGDLLPHESKTITIKVFLVNGGVYKDKIMLSVIDSRTIHVDVKVIGYGCSVVFTPQIFPVFDWGLLFSHQHINRTITLMNRGTLEYQMIFINEPDVRFRRGQLVSTKSSKFKVEPQIVQIPAGETREINCRLFWEVNEHVVEKWYVYGQLQDAGKRELIDTSSFTIKLTEPYIVFNKKMLEFRVDRCPTEDKLQQTDELIVTNQSNLDLNVTLSTKDPFYLVTPKKKHVQTMKLVLVDKISTKITIFFSFDTNGNNCYSRSYEEVLLFEYREHPNRDKIICKGYVNYPNILIEPNDFIINCELGCSGEKILTLTNNGPISVVYKFLWLENSIEIKRERPVKLECPGCPSEEQLESKKEILAVTETSEEPCVSDRQNGSGNEGQAPPVNSPVSEKQETMDENPDINNHPELKQGIRQFLLEIVEQYYEKDDDLIVLQNMNDDPPQVDYINEVLQIIPNEGTVLPYSMQQVYVGFHGFEWLQIKATAVCQILRGPTENVHMFARADNVRYDIDNDVIDFGQQLFLQRQRKCVTLKNICTITFDFEIRDGVKFLDDEFNLRPLKIEPVNGCVNPESSVQFQVDHIAMTLGRIDHHFQLEIAHLMPIMIKIVAYGVFPQVYPCIPKGKLHQHHSIELEYSAIQSMTDFVDNTVEKMAAQKKNDLFEIDMDILAAEEWCVISHEETFPRTMDIDMAVERLCAKKFIDENSYILMQHNTIQKKEPIPQLFSCEYIIDMKYVIIERIAHYSANIINYGPWIVNIRMKTVGKRDHLGKRGIVVQLMKNTNVSVGDYAVLQVTWYPTQEKFSEKATNVKHTIYIEVSHGCTIPVTIKGIVTYPYVTVNTKFLDFQDVVVGECLVLNILVKNE</sequence>
<accession>A0A7M7MNU0</accession>
<reference evidence="4" key="2">
    <citation type="submission" date="2025-04" db="UniProtKB">
        <authorList>
            <consortium name="RefSeq"/>
        </authorList>
    </citation>
    <scope>IDENTIFICATION</scope>
    <source>
        <strain evidence="4">DH4</strain>
        <tissue evidence="4">Whole body</tissue>
    </source>
</reference>
<dbReference type="GO" id="GO:0005930">
    <property type="term" value="C:axoneme"/>
    <property type="evidence" value="ECO:0007669"/>
    <property type="project" value="TreeGrafter"/>
</dbReference>
<accession>A0A8B8H3S0</accession>